<comment type="similarity">
    <text evidence="1">Belongs to the SEC6 family.</text>
</comment>
<evidence type="ECO:0000256" key="2">
    <source>
        <dbReference type="ARBA" id="ARBA00022448"/>
    </source>
</evidence>
<evidence type="ECO:0000313" key="5">
    <source>
        <dbReference type="Proteomes" id="UP001161757"/>
    </source>
</evidence>
<protein>
    <submittedName>
        <fullName evidence="4">SNARE-binding exocyst subunit S6</fullName>
    </submittedName>
</protein>
<evidence type="ECO:0000313" key="4">
    <source>
        <dbReference type="EMBL" id="KAJ8988077.1"/>
    </source>
</evidence>
<dbReference type="FunFam" id="1.10.357.70:FF:000005">
    <property type="entry name" value="Exocyst complex component Sec6"/>
    <property type="match status" value="1"/>
</dbReference>
<comment type="caution">
    <text evidence="4">The sequence shown here is derived from an EMBL/GenBank/DDBJ whole genome shotgun (WGS) entry which is preliminary data.</text>
</comment>
<accession>A0AAN6EQN3</accession>
<dbReference type="PANTHER" id="PTHR21292">
    <property type="entry name" value="EXOCYST COMPLEX COMPONENT SEC6-RELATED"/>
    <property type="match status" value="1"/>
</dbReference>
<dbReference type="Gene3D" id="1.10.357.70">
    <property type="entry name" value="Exocyst complex component Sec6, C-terminal domain"/>
    <property type="match status" value="1"/>
</dbReference>
<dbReference type="Pfam" id="PF06046">
    <property type="entry name" value="Sec6"/>
    <property type="match status" value="1"/>
</dbReference>
<evidence type="ECO:0000256" key="1">
    <source>
        <dbReference type="ARBA" id="ARBA00009447"/>
    </source>
</evidence>
<dbReference type="Gene3D" id="1.10.357.50">
    <property type="match status" value="1"/>
</dbReference>
<dbReference type="AlphaFoldDB" id="A0AAN6EQN3"/>
<dbReference type="InterPro" id="IPR010326">
    <property type="entry name" value="EXOC3/Sec6"/>
</dbReference>
<proteinExistence type="inferred from homology"/>
<dbReference type="FunFam" id="1.10.357.50:FF:000006">
    <property type="entry name" value="Exocyst complex component sec6"/>
    <property type="match status" value="1"/>
</dbReference>
<dbReference type="InterPro" id="IPR042532">
    <property type="entry name" value="EXOC3/Sec6_C"/>
</dbReference>
<dbReference type="PANTHER" id="PTHR21292:SF1">
    <property type="entry name" value="EXOCYST COMPLEX COMPONENT 3"/>
    <property type="match status" value="1"/>
</dbReference>
<dbReference type="EMBL" id="JAJGCB010000020">
    <property type="protein sequence ID" value="KAJ8988077.1"/>
    <property type="molecule type" value="Genomic_DNA"/>
</dbReference>
<organism evidence="4 5">
    <name type="scientific">Exophiala dermatitidis</name>
    <name type="common">Black yeast-like fungus</name>
    <name type="synonym">Wangiella dermatitidis</name>
    <dbReference type="NCBI Taxonomy" id="5970"/>
    <lineage>
        <taxon>Eukaryota</taxon>
        <taxon>Fungi</taxon>
        <taxon>Dikarya</taxon>
        <taxon>Ascomycota</taxon>
        <taxon>Pezizomycotina</taxon>
        <taxon>Eurotiomycetes</taxon>
        <taxon>Chaetothyriomycetidae</taxon>
        <taxon>Chaetothyriales</taxon>
        <taxon>Herpotrichiellaceae</taxon>
        <taxon>Exophiala</taxon>
    </lineage>
</organism>
<dbReference type="GO" id="GO:0000149">
    <property type="term" value="F:SNARE binding"/>
    <property type="evidence" value="ECO:0007669"/>
    <property type="project" value="TreeGrafter"/>
</dbReference>
<dbReference type="Proteomes" id="UP001161757">
    <property type="component" value="Unassembled WGS sequence"/>
</dbReference>
<dbReference type="GO" id="GO:0006887">
    <property type="term" value="P:exocytosis"/>
    <property type="evidence" value="ECO:0007669"/>
    <property type="project" value="UniProtKB-KW"/>
</dbReference>
<sequence>MATSVSATTSGGMPRIQDALRTPEDLEKITGLKAEISRRKGDVDARLREGLQEHLDNTQNGMSTLSEGQKLVGQIKEEMKSIHDLCEQAQAIRRNFPQLDYLARVHRNFEATRAMQAGLDSFEKDCAYVQRLLEEDENDLDEQRNLLEAHMRLTRLRDFRDEALDQIRKGKDSSLEQTLLDWFQPLDNVVEMFDEHLGHICLNLMDLVQQDDRAGIIVRLAIVIASEEKNDARVRAIQDAQKDHQDLVSKFTSFTIGPKSIRGYKEKFLEAIKNVAESRFEVTREQFQADPDRLDKHTRWYFNDLVACRDGMQKLFPKKWRIFQTYVDIYHKQMHDFLISFVDAEDLRPPQMLGIVHYVDLYYTRMNKIGVPSAQLKPHVLDSREADLIREYRNIITKALTSWMDRMYVSDRKNFLARSPEAIEQDPDGHFRTKTLGDMWRMLHEQAQAAGDSAREDVVEGVMSAMFTALKSRQQQWERLIDEEVDRYKTNPTPELLETLQPLQDWLLAIANDQIACVDDAAGDIIDDPTAQKGYLTRFREDFARLPTPPSAKFMSTNGTTELDALRDGYVDLATHCINCFVQLIFRVDFRTILTELFVPGKWYEQQAMQRITTTFDDYIGDYSSVLHPSLLDILIEELSDALLVNYLTAIKSNRGVKFRRGEPFPAKFRDDVLAAFAFFEKYPDSFNETIKPKWKAVNFTVQLLEADKIEVVAVYEQFKREFWDLQLSWVEGVLKTRDDWDRAMITAVKQAAATTYAERGLDTVMSRVK</sequence>
<name>A0AAN6EQN3_EXODE</name>
<evidence type="ECO:0000256" key="3">
    <source>
        <dbReference type="ARBA" id="ARBA00022483"/>
    </source>
</evidence>
<dbReference type="GO" id="GO:0000145">
    <property type="term" value="C:exocyst"/>
    <property type="evidence" value="ECO:0007669"/>
    <property type="project" value="InterPro"/>
</dbReference>
<reference evidence="4" key="1">
    <citation type="submission" date="2023-01" db="EMBL/GenBank/DDBJ databases">
        <title>Exophiala dermititidis isolated from Cystic Fibrosis Patient.</title>
        <authorList>
            <person name="Kurbessoian T."/>
            <person name="Crocker A."/>
            <person name="Murante D."/>
            <person name="Hogan D.A."/>
            <person name="Stajich J.E."/>
        </authorList>
    </citation>
    <scope>NUCLEOTIDE SEQUENCE</scope>
    <source>
        <strain evidence="4">Ex8</strain>
    </source>
</reference>
<dbReference type="GO" id="GO:0051601">
    <property type="term" value="P:exocyst localization"/>
    <property type="evidence" value="ECO:0007669"/>
    <property type="project" value="TreeGrafter"/>
</dbReference>
<keyword evidence="3" id="KW-0268">Exocytosis</keyword>
<keyword evidence="2" id="KW-0813">Transport</keyword>
<gene>
    <name evidence="4" type="primary">SEC6</name>
    <name evidence="4" type="ORF">HRR80_007854</name>
</gene>